<sequence>MAQAQEAVADPAVTPATTGQTQAPRKPRYISWDAVRVVGILAVLLFHASLLAPLNLPGLELPPEPLRMDFPFGASVLITVSGYFAAMTIGKHSSLRWWLRRLARLLPAFWVAVIVIFVSTQLFAPEGLPRHTYTDLLGNLALIHLAVPEISYIDLAHWTVPVQVAGFTAIALLAANKRVRGNVATAVMWAALLVPLALRYFFMGPGDVTPFWVSTIMDGTGLNRAHLLLAGVAIYRWSKNRQSFTQLYLMLLAVLLAHDMHPPDNDAVLPYAVSLVLICVAAYQPAWDGKVFVVLERPIRWLAGISYGVYLMHFVMGTIVARHLADAGVPWWGWIPAWFASAILLGWALTKLVERPVFNVINRLLTPKDKPVPPVRPARPSV</sequence>
<keyword evidence="4" id="KW-0808">Transferase</keyword>
<feature type="transmembrane region" description="Helical" evidence="2">
    <location>
        <begin position="155"/>
        <end position="175"/>
    </location>
</feature>
<dbReference type="Pfam" id="PF01757">
    <property type="entry name" value="Acyl_transf_3"/>
    <property type="match status" value="1"/>
</dbReference>
<feature type="transmembrane region" description="Helical" evidence="2">
    <location>
        <begin position="182"/>
        <end position="201"/>
    </location>
</feature>
<keyword evidence="2" id="KW-0472">Membrane</keyword>
<name>A0A1V9ACQ8_SACPI</name>
<dbReference type="STRING" id="1962155.B1813_02055"/>
<comment type="caution">
    <text evidence="4">The sequence shown here is derived from an EMBL/GenBank/DDBJ whole genome shotgun (WGS) entry which is preliminary data.</text>
</comment>
<dbReference type="InterPro" id="IPR050879">
    <property type="entry name" value="Acyltransferase_3"/>
</dbReference>
<dbReference type="GO" id="GO:0016747">
    <property type="term" value="F:acyltransferase activity, transferring groups other than amino-acyl groups"/>
    <property type="evidence" value="ECO:0007669"/>
    <property type="project" value="InterPro"/>
</dbReference>
<keyword evidence="2" id="KW-1133">Transmembrane helix</keyword>
<keyword evidence="2" id="KW-0812">Transmembrane</keyword>
<dbReference type="PANTHER" id="PTHR23028:SF53">
    <property type="entry name" value="ACYL_TRANSF_3 DOMAIN-CONTAINING PROTEIN"/>
    <property type="match status" value="1"/>
</dbReference>
<accession>A0A1V9ACQ8</accession>
<dbReference type="EMBL" id="MWIH01000002">
    <property type="protein sequence ID" value="OQO94880.1"/>
    <property type="molecule type" value="Genomic_DNA"/>
</dbReference>
<organism evidence="4 5">
    <name type="scientific">Saccharomonospora piscinae</name>
    <dbReference type="NCBI Taxonomy" id="687388"/>
    <lineage>
        <taxon>Bacteria</taxon>
        <taxon>Bacillati</taxon>
        <taxon>Actinomycetota</taxon>
        <taxon>Actinomycetes</taxon>
        <taxon>Pseudonocardiales</taxon>
        <taxon>Pseudonocardiaceae</taxon>
        <taxon>Saccharomonospora</taxon>
    </lineage>
</organism>
<protein>
    <submittedName>
        <fullName evidence="4">Acyltransferase</fullName>
    </submittedName>
</protein>
<dbReference type="InterPro" id="IPR002656">
    <property type="entry name" value="Acyl_transf_3_dom"/>
</dbReference>
<feature type="transmembrane region" description="Helical" evidence="2">
    <location>
        <begin position="102"/>
        <end position="124"/>
    </location>
</feature>
<feature type="transmembrane region" description="Helical" evidence="2">
    <location>
        <begin position="34"/>
        <end position="52"/>
    </location>
</feature>
<gene>
    <name evidence="4" type="ORF">B1813_02055</name>
</gene>
<evidence type="ECO:0000259" key="3">
    <source>
        <dbReference type="Pfam" id="PF01757"/>
    </source>
</evidence>
<feature type="region of interest" description="Disordered" evidence="1">
    <location>
        <begin position="1"/>
        <end position="23"/>
    </location>
</feature>
<reference evidence="4 5" key="1">
    <citation type="submission" date="2017-02" db="EMBL/GenBank/DDBJ databases">
        <title>Draft genome of Saccharomonospora sp. 154.</title>
        <authorList>
            <person name="Alonso-Carmona G.S."/>
            <person name="De La Haba R."/>
            <person name="Vera-Gargallo B."/>
            <person name="Sandoval-Trujillo A.H."/>
            <person name="Ramirez-Duran N."/>
            <person name="Ventosa A."/>
        </authorList>
    </citation>
    <scope>NUCLEOTIDE SEQUENCE [LARGE SCALE GENOMIC DNA]</scope>
    <source>
        <strain evidence="4 5">LRS4.154</strain>
    </source>
</reference>
<evidence type="ECO:0000313" key="5">
    <source>
        <dbReference type="Proteomes" id="UP000192591"/>
    </source>
</evidence>
<feature type="transmembrane region" description="Helical" evidence="2">
    <location>
        <begin position="267"/>
        <end position="287"/>
    </location>
</feature>
<evidence type="ECO:0000256" key="2">
    <source>
        <dbReference type="SAM" id="Phobius"/>
    </source>
</evidence>
<feature type="compositionally biased region" description="Low complexity" evidence="1">
    <location>
        <begin position="7"/>
        <end position="18"/>
    </location>
</feature>
<feature type="transmembrane region" description="Helical" evidence="2">
    <location>
        <begin position="72"/>
        <end position="90"/>
    </location>
</feature>
<evidence type="ECO:0000256" key="1">
    <source>
        <dbReference type="SAM" id="MobiDB-lite"/>
    </source>
</evidence>
<feature type="transmembrane region" description="Helical" evidence="2">
    <location>
        <begin position="299"/>
        <end position="325"/>
    </location>
</feature>
<dbReference type="GO" id="GO:0000271">
    <property type="term" value="P:polysaccharide biosynthetic process"/>
    <property type="evidence" value="ECO:0007669"/>
    <property type="project" value="TreeGrafter"/>
</dbReference>
<proteinExistence type="predicted"/>
<feature type="domain" description="Acyltransferase 3" evidence="3">
    <location>
        <begin position="30"/>
        <end position="350"/>
    </location>
</feature>
<dbReference type="GO" id="GO:0016020">
    <property type="term" value="C:membrane"/>
    <property type="evidence" value="ECO:0007669"/>
    <property type="project" value="TreeGrafter"/>
</dbReference>
<feature type="transmembrane region" description="Helical" evidence="2">
    <location>
        <begin position="331"/>
        <end position="349"/>
    </location>
</feature>
<dbReference type="RefSeq" id="WP_081190301.1">
    <property type="nucleotide sequence ID" value="NZ_MWIH01000002.1"/>
</dbReference>
<evidence type="ECO:0000313" key="4">
    <source>
        <dbReference type="EMBL" id="OQO94880.1"/>
    </source>
</evidence>
<dbReference type="Proteomes" id="UP000192591">
    <property type="component" value="Unassembled WGS sequence"/>
</dbReference>
<keyword evidence="4" id="KW-0012">Acyltransferase</keyword>
<keyword evidence="5" id="KW-1185">Reference proteome</keyword>
<dbReference type="PANTHER" id="PTHR23028">
    <property type="entry name" value="ACETYLTRANSFERASE"/>
    <property type="match status" value="1"/>
</dbReference>
<dbReference type="AlphaFoldDB" id="A0A1V9ACQ8"/>